<dbReference type="Proteomes" id="UP000563898">
    <property type="component" value="Unassembled WGS sequence"/>
</dbReference>
<evidence type="ECO:0000313" key="4">
    <source>
        <dbReference type="EMBL" id="NKY04177.1"/>
    </source>
</evidence>
<dbReference type="InterPro" id="IPR002035">
    <property type="entry name" value="VWF_A"/>
</dbReference>
<gene>
    <name evidence="4" type="ORF">HGA05_21645</name>
</gene>
<feature type="compositionally biased region" description="Pro residues" evidence="2">
    <location>
        <begin position="176"/>
        <end position="195"/>
    </location>
</feature>
<dbReference type="PROSITE" id="PS50234">
    <property type="entry name" value="VWFA"/>
    <property type="match status" value="1"/>
</dbReference>
<comment type="caution">
    <text evidence="4">The sequence shown here is derived from an EMBL/GenBank/DDBJ whole genome shotgun (WGS) entry which is preliminary data.</text>
</comment>
<dbReference type="SUPFAM" id="SSF53300">
    <property type="entry name" value="vWA-like"/>
    <property type="match status" value="1"/>
</dbReference>
<comment type="similarity">
    <text evidence="1">Belongs to the CAPAB/TerDEXZ family.</text>
</comment>
<evidence type="ECO:0000256" key="2">
    <source>
        <dbReference type="SAM" id="MobiDB-lite"/>
    </source>
</evidence>
<evidence type="ECO:0000259" key="3">
    <source>
        <dbReference type="PROSITE" id="PS50234"/>
    </source>
</evidence>
<dbReference type="InterPro" id="IPR003325">
    <property type="entry name" value="TerD"/>
</dbReference>
<dbReference type="InterPro" id="IPR036465">
    <property type="entry name" value="vWFA_dom_sf"/>
</dbReference>
<evidence type="ECO:0000256" key="1">
    <source>
        <dbReference type="ARBA" id="ARBA00008775"/>
    </source>
</evidence>
<dbReference type="InterPro" id="IPR019303">
    <property type="entry name" value="vWA_TerF_C"/>
</dbReference>
<dbReference type="RefSeq" id="WP_006370059.1">
    <property type="nucleotide sequence ID" value="NZ_CP085887.1"/>
</dbReference>
<dbReference type="AlphaFoldDB" id="A0A846WSQ4"/>
<dbReference type="PANTHER" id="PTHR32097">
    <property type="entry name" value="CAMP-BINDING PROTEIN 1-RELATED"/>
    <property type="match status" value="1"/>
</dbReference>
<protein>
    <submittedName>
        <fullName evidence="4">Stress protein</fullName>
    </submittedName>
</protein>
<dbReference type="CDD" id="cd06974">
    <property type="entry name" value="TerD_like"/>
    <property type="match status" value="1"/>
</dbReference>
<dbReference type="InterPro" id="IPR051324">
    <property type="entry name" value="Stress/Tellurium_Resist"/>
</dbReference>
<feature type="domain" description="VWFA" evidence="3">
    <location>
        <begin position="237"/>
        <end position="426"/>
    </location>
</feature>
<evidence type="ECO:0000313" key="5">
    <source>
        <dbReference type="Proteomes" id="UP000563898"/>
    </source>
</evidence>
<accession>A0A846WSQ4</accession>
<organism evidence="4 5">
    <name type="scientific">Gordonia polyisoprenivorans</name>
    <dbReference type="NCBI Taxonomy" id="84595"/>
    <lineage>
        <taxon>Bacteria</taxon>
        <taxon>Bacillati</taxon>
        <taxon>Actinomycetota</taxon>
        <taxon>Actinomycetes</taxon>
        <taxon>Mycobacteriales</taxon>
        <taxon>Gordoniaceae</taxon>
        <taxon>Gordonia</taxon>
    </lineage>
</organism>
<dbReference type="Gene3D" id="2.60.60.30">
    <property type="entry name" value="sav2460 like domains"/>
    <property type="match status" value="1"/>
</dbReference>
<dbReference type="Pfam" id="PF02342">
    <property type="entry name" value="TerD"/>
    <property type="match status" value="1"/>
</dbReference>
<reference evidence="4 5" key="1">
    <citation type="submission" date="2020-04" db="EMBL/GenBank/DDBJ databases">
        <title>MicrobeNet Type strains.</title>
        <authorList>
            <person name="Nicholson A.C."/>
        </authorList>
    </citation>
    <scope>NUCLEOTIDE SEQUENCE [LARGE SCALE GENOMIC DNA]</scope>
    <source>
        <strain evidence="4 5">ATCC BAA-14</strain>
    </source>
</reference>
<feature type="region of interest" description="Disordered" evidence="2">
    <location>
        <begin position="165"/>
        <end position="197"/>
    </location>
</feature>
<name>A0A846WSQ4_9ACTN</name>
<dbReference type="EMBL" id="JAAXPC010000015">
    <property type="protein sequence ID" value="NKY04177.1"/>
    <property type="molecule type" value="Genomic_DNA"/>
</dbReference>
<dbReference type="PANTHER" id="PTHR32097:SF4">
    <property type="entry name" value="GENERAL STRESS PROTEIN 16U"/>
    <property type="match status" value="1"/>
</dbReference>
<proteinExistence type="inferred from homology"/>
<sequence length="450" mass="48627">MTPRILGRGENTPLASDRLTVAVGATAGGSALDVVAFVLGSDRRVRNDADFVFYNNPRSPGAEVTLTGPATLDIDLTRVADDVERIAIGVSVDAPATLGGSTIETTLTAGADTIVAPAQGLRSERAAVLVEIYRRNAQWKVRSESAGWDAGFAALVREHGVIVDDAPPSQTSTPDAPTPLTPVPASPTPTAPAPAPGIRMVKGEEKLSLEKRQKLNLRKEQVHRVLLTKGAAGATARVVLVIDKTMSMRKLYKKQTVHRVVERMIPVATQLDSDGNLEAYLYGSGYAKLPDVTVADTEIWMDTYIHLTGRHGAPLGPEIDYDRQIGGVNEELPIMNAILDDAAGGEPVLVLFFTDGGFHSKVPAIRTLIHTASARPVFWQFIGLGRNRFGILTELDTLAGRVVDNAGFFAIDDVDAMSDADLYEQLLSEFPEWLREAVRHRIVDPRYAPR</sequence>
<dbReference type="Pfam" id="PF10138">
    <property type="entry name" value="vWA-TerF-like"/>
    <property type="match status" value="1"/>
</dbReference>